<organism evidence="2 3">
    <name type="scientific">[Torrubiella] hemipterigena</name>
    <dbReference type="NCBI Taxonomy" id="1531966"/>
    <lineage>
        <taxon>Eukaryota</taxon>
        <taxon>Fungi</taxon>
        <taxon>Dikarya</taxon>
        <taxon>Ascomycota</taxon>
        <taxon>Pezizomycotina</taxon>
        <taxon>Sordariomycetes</taxon>
        <taxon>Hypocreomycetidae</taxon>
        <taxon>Hypocreales</taxon>
        <taxon>Clavicipitaceae</taxon>
        <taxon>Clavicipitaceae incertae sedis</taxon>
        <taxon>'Torrubiella' clade</taxon>
    </lineage>
</organism>
<sequence length="445" mass="49809">MNCNEIQQGTKGSRYLIKRPKALQWFNNGRLEKASDEERQAGRFELFLDLLYVAIVANFSEELAEHADGKHLAKYILIFVPAWHIWSDLREIMNSYYTDDLVQRIIILWVMSLLVLYANAAKKVDDDISAMRTAAGAYLTARFTIMITFIICSFASFQHRFQARVMAGFMFIGLLIAIPLFFESVSIQAKIAVVAVLIVYQEITWALALSPFMKRILKLQYGTAVDIAHEIDRLAAFFIIILGEFVLVVILGDPAGVGLTAGYGKAICTLGIAFSLNWLYVSGDGSMEATHPIRRSVATAFGFFLLHIPLSMSFLIAGHVAALSVQFDEFEGGQAWLMCGGFAVGLFCLWVYGMLFRDEDGLILLMRKPIRMIMRLVVCIIFALLPLAEEHLNCTKFMGISVALFIFLLIWETVGSLLKGAQLYEPWMDRNPPAGTNNGCETSKA</sequence>
<evidence type="ECO:0008006" key="4">
    <source>
        <dbReference type="Google" id="ProtNLM"/>
    </source>
</evidence>
<dbReference type="PANTHER" id="PTHR36840">
    <property type="entry name" value="BLL5714 PROTEIN"/>
    <property type="match status" value="1"/>
</dbReference>
<feature type="transmembrane region" description="Helical" evidence="1">
    <location>
        <begin position="138"/>
        <end position="157"/>
    </location>
</feature>
<evidence type="ECO:0000256" key="1">
    <source>
        <dbReference type="SAM" id="Phobius"/>
    </source>
</evidence>
<feature type="transmembrane region" description="Helical" evidence="1">
    <location>
        <begin position="263"/>
        <end position="281"/>
    </location>
</feature>
<dbReference type="Pfam" id="PF06772">
    <property type="entry name" value="LtrA"/>
    <property type="match status" value="1"/>
</dbReference>
<dbReference type="AlphaFoldDB" id="A0A0A1TLJ0"/>
<feature type="transmembrane region" description="Helical" evidence="1">
    <location>
        <begin position="164"/>
        <end position="182"/>
    </location>
</feature>
<feature type="transmembrane region" description="Helical" evidence="1">
    <location>
        <begin position="101"/>
        <end position="118"/>
    </location>
</feature>
<reference evidence="2 3" key="1">
    <citation type="journal article" date="2015" name="Genome Announc.">
        <title>Draft Genome Sequence and Gene Annotation of the Entomopathogenic Fungus Verticillium hemipterigenum.</title>
        <authorList>
            <person name="Horn F."/>
            <person name="Habel A."/>
            <person name="Scharf D.H."/>
            <person name="Dworschak J."/>
            <person name="Brakhage A.A."/>
            <person name="Guthke R."/>
            <person name="Hertweck C."/>
            <person name="Linde J."/>
        </authorList>
    </citation>
    <scope>NUCLEOTIDE SEQUENCE [LARGE SCALE GENOMIC DNA]</scope>
</reference>
<dbReference type="OrthoDB" id="191995at2759"/>
<dbReference type="InterPro" id="IPR010640">
    <property type="entry name" value="Low_temperature_requirement_A"/>
</dbReference>
<feature type="transmembrane region" description="Helical" evidence="1">
    <location>
        <begin position="301"/>
        <end position="323"/>
    </location>
</feature>
<proteinExistence type="predicted"/>
<dbReference type="PANTHER" id="PTHR36840:SF1">
    <property type="entry name" value="BLL5714 PROTEIN"/>
    <property type="match status" value="1"/>
</dbReference>
<dbReference type="Proteomes" id="UP000039046">
    <property type="component" value="Unassembled WGS sequence"/>
</dbReference>
<dbReference type="HOGENOM" id="CLU_022899_0_0_1"/>
<protein>
    <recommendedName>
        <fullName evidence="4">Low temperature requirement protein A</fullName>
    </recommendedName>
</protein>
<keyword evidence="3" id="KW-1185">Reference proteome</keyword>
<accession>A0A0A1TLJ0</accession>
<keyword evidence="1" id="KW-1133">Transmembrane helix</keyword>
<feature type="transmembrane region" description="Helical" evidence="1">
    <location>
        <begin position="234"/>
        <end position="251"/>
    </location>
</feature>
<evidence type="ECO:0000313" key="3">
    <source>
        <dbReference type="Proteomes" id="UP000039046"/>
    </source>
</evidence>
<dbReference type="EMBL" id="CDHN01000004">
    <property type="protein sequence ID" value="CEJ91643.1"/>
    <property type="molecule type" value="Genomic_DNA"/>
</dbReference>
<feature type="transmembrane region" description="Helical" evidence="1">
    <location>
        <begin position="188"/>
        <end position="213"/>
    </location>
</feature>
<feature type="transmembrane region" description="Helical" evidence="1">
    <location>
        <begin position="400"/>
        <end position="418"/>
    </location>
</feature>
<keyword evidence="1" id="KW-0812">Transmembrane</keyword>
<feature type="transmembrane region" description="Helical" evidence="1">
    <location>
        <begin position="335"/>
        <end position="352"/>
    </location>
</feature>
<feature type="transmembrane region" description="Helical" evidence="1">
    <location>
        <begin position="372"/>
        <end position="388"/>
    </location>
</feature>
<evidence type="ECO:0000313" key="2">
    <source>
        <dbReference type="EMBL" id="CEJ91643.1"/>
    </source>
</evidence>
<dbReference type="STRING" id="1531966.A0A0A1TLJ0"/>
<gene>
    <name evidence="2" type="ORF">VHEMI07344</name>
</gene>
<name>A0A0A1TLJ0_9HYPO</name>
<keyword evidence="1" id="KW-0472">Membrane</keyword>